<accession>A0A1F2WMF5</accession>
<name>A0A1F2WMF5_9ACTN</name>
<dbReference type="EMBL" id="MELK01000028">
    <property type="protein sequence ID" value="OFW58043.1"/>
    <property type="molecule type" value="Genomic_DNA"/>
</dbReference>
<dbReference type="InterPro" id="IPR002878">
    <property type="entry name" value="ChsH2_C"/>
</dbReference>
<dbReference type="PANTHER" id="PTHR34075">
    <property type="entry name" value="BLR3430 PROTEIN"/>
    <property type="match status" value="1"/>
</dbReference>
<gene>
    <name evidence="3" type="ORF">A2Y75_12115</name>
</gene>
<dbReference type="Pfam" id="PF01796">
    <property type="entry name" value="OB_ChsH2_C"/>
    <property type="match status" value="1"/>
</dbReference>
<dbReference type="Proteomes" id="UP000177876">
    <property type="component" value="Unassembled WGS sequence"/>
</dbReference>
<evidence type="ECO:0000313" key="3">
    <source>
        <dbReference type="EMBL" id="OFW58043.1"/>
    </source>
</evidence>
<dbReference type="InterPro" id="IPR052513">
    <property type="entry name" value="Thioester_dehydratase-like"/>
</dbReference>
<evidence type="ECO:0008006" key="5">
    <source>
        <dbReference type="Google" id="ProtNLM"/>
    </source>
</evidence>
<feature type="domain" description="ChsH2 rubredoxin-like zinc ribbon" evidence="2">
    <location>
        <begin position="24"/>
        <end position="49"/>
    </location>
</feature>
<evidence type="ECO:0000259" key="1">
    <source>
        <dbReference type="Pfam" id="PF01796"/>
    </source>
</evidence>
<dbReference type="InterPro" id="IPR012340">
    <property type="entry name" value="NA-bd_OB-fold"/>
</dbReference>
<evidence type="ECO:0000259" key="2">
    <source>
        <dbReference type="Pfam" id="PF12172"/>
    </source>
</evidence>
<protein>
    <recommendedName>
        <fullName evidence="5">Zn-ribbon domain-containing OB-fold protein</fullName>
    </recommendedName>
</protein>
<comment type="caution">
    <text evidence="3">The sequence shown here is derived from an EMBL/GenBank/DDBJ whole genome shotgun (WGS) entry which is preliminary data.</text>
</comment>
<dbReference type="Pfam" id="PF12172">
    <property type="entry name" value="zf-ChsH2"/>
    <property type="match status" value="1"/>
</dbReference>
<dbReference type="SUPFAM" id="SSF50249">
    <property type="entry name" value="Nucleic acid-binding proteins"/>
    <property type="match status" value="1"/>
</dbReference>
<organism evidence="3 4">
    <name type="scientific">Candidatus Solincola sediminis</name>
    <dbReference type="NCBI Taxonomy" id="1797199"/>
    <lineage>
        <taxon>Bacteria</taxon>
        <taxon>Bacillati</taxon>
        <taxon>Actinomycetota</taxon>
        <taxon>Candidatus Geothermincolia</taxon>
        <taxon>Candidatus Geothermincolales</taxon>
        <taxon>Candidatus Geothermincolaceae</taxon>
        <taxon>Candidatus Solincola</taxon>
    </lineage>
</organism>
<dbReference type="STRING" id="1797197.A2Y75_12115"/>
<sequence>MEYNFDWHLGYYWSKFLAEMRDNKRFMATKCPQCGTIYMLPRQVCGKCYVEMNDWVEVGPEGTLEGFTIVRFPYVDPNNGGMKEVPFTSIWVKLDGADTRLMHYSNEHDEKDLDVGMRMRAVWAENRTGSIHDVQYFEVIR</sequence>
<dbReference type="PANTHER" id="PTHR34075:SF4">
    <property type="entry name" value="DUF35 DOMAIN-CONTAINING PROTEIN"/>
    <property type="match status" value="1"/>
</dbReference>
<dbReference type="Gene3D" id="6.10.30.10">
    <property type="match status" value="1"/>
</dbReference>
<reference evidence="3 4" key="1">
    <citation type="journal article" date="2016" name="Nat. Commun.">
        <title>Thousands of microbial genomes shed light on interconnected biogeochemical processes in an aquifer system.</title>
        <authorList>
            <person name="Anantharaman K."/>
            <person name="Brown C.T."/>
            <person name="Hug L.A."/>
            <person name="Sharon I."/>
            <person name="Castelle C.J."/>
            <person name="Probst A.J."/>
            <person name="Thomas B.C."/>
            <person name="Singh A."/>
            <person name="Wilkins M.J."/>
            <person name="Karaoz U."/>
            <person name="Brodie E.L."/>
            <person name="Williams K.H."/>
            <person name="Hubbard S.S."/>
            <person name="Banfield J.F."/>
        </authorList>
    </citation>
    <scope>NUCLEOTIDE SEQUENCE [LARGE SCALE GENOMIC DNA]</scope>
</reference>
<dbReference type="AlphaFoldDB" id="A0A1F2WMF5"/>
<dbReference type="InterPro" id="IPR022002">
    <property type="entry name" value="ChsH2_Znr"/>
</dbReference>
<evidence type="ECO:0000313" key="4">
    <source>
        <dbReference type="Proteomes" id="UP000177876"/>
    </source>
</evidence>
<proteinExistence type="predicted"/>
<feature type="domain" description="ChsH2 C-terminal OB-fold" evidence="1">
    <location>
        <begin position="55"/>
        <end position="123"/>
    </location>
</feature>